<keyword evidence="1" id="KW-1133">Transmembrane helix</keyword>
<keyword evidence="2" id="KW-0808">Transferase</keyword>
<reference evidence="2 3" key="1">
    <citation type="submission" date="2022-04" db="EMBL/GenBank/DDBJ databases">
        <authorList>
            <person name="Ye Y.-Q."/>
            <person name="Du Z.-J."/>
        </authorList>
    </citation>
    <scope>NUCLEOTIDE SEQUENCE [LARGE SCALE GENOMIC DNA]</scope>
    <source>
        <strain evidence="2 3">A6E488</strain>
    </source>
</reference>
<evidence type="ECO:0000313" key="3">
    <source>
        <dbReference type="Proteomes" id="UP001320898"/>
    </source>
</evidence>
<keyword evidence="2" id="KW-0418">Kinase</keyword>
<feature type="transmembrane region" description="Helical" evidence="1">
    <location>
        <begin position="7"/>
        <end position="29"/>
    </location>
</feature>
<keyword evidence="3" id="KW-1185">Reference proteome</keyword>
<keyword evidence="1" id="KW-0812">Transmembrane</keyword>
<evidence type="ECO:0000256" key="1">
    <source>
        <dbReference type="SAM" id="Phobius"/>
    </source>
</evidence>
<comment type="caution">
    <text evidence="2">The sequence shown here is derived from an EMBL/GenBank/DDBJ whole genome shotgun (WGS) entry which is preliminary data.</text>
</comment>
<sequence>MPSLFRFLVTIGFLVGIVYATMFALVTFVDPEPREISVRVPADRLQP</sequence>
<accession>A0AAW5QYW6</accession>
<dbReference type="EMBL" id="JALIDZ010000003">
    <property type="protein sequence ID" value="MCT8971465.1"/>
    <property type="molecule type" value="Genomic_DNA"/>
</dbReference>
<proteinExistence type="predicted"/>
<keyword evidence="1" id="KW-0472">Membrane</keyword>
<dbReference type="AlphaFoldDB" id="A0AAW5QYW6"/>
<evidence type="ECO:0000313" key="2">
    <source>
        <dbReference type="EMBL" id="MCT8971465.1"/>
    </source>
</evidence>
<protein>
    <submittedName>
        <fullName evidence="2">Histidine kinase</fullName>
    </submittedName>
</protein>
<name>A0AAW5QYW6_9HYPH</name>
<dbReference type="RefSeq" id="WP_261615046.1">
    <property type="nucleotide sequence ID" value="NZ_JALIDZ010000003.1"/>
</dbReference>
<gene>
    <name evidence="2" type="ORF">MUB46_06315</name>
</gene>
<dbReference type="GO" id="GO:0016301">
    <property type="term" value="F:kinase activity"/>
    <property type="evidence" value="ECO:0007669"/>
    <property type="project" value="UniProtKB-KW"/>
</dbReference>
<organism evidence="2 3">
    <name type="scientific">Microbaculum marinisediminis</name>
    <dbReference type="NCBI Taxonomy" id="2931392"/>
    <lineage>
        <taxon>Bacteria</taxon>
        <taxon>Pseudomonadati</taxon>
        <taxon>Pseudomonadota</taxon>
        <taxon>Alphaproteobacteria</taxon>
        <taxon>Hyphomicrobiales</taxon>
        <taxon>Tepidamorphaceae</taxon>
        <taxon>Microbaculum</taxon>
    </lineage>
</organism>
<dbReference type="Proteomes" id="UP001320898">
    <property type="component" value="Unassembled WGS sequence"/>
</dbReference>